<dbReference type="Pfam" id="PF13386">
    <property type="entry name" value="DsbD_2"/>
    <property type="match status" value="1"/>
</dbReference>
<sequence>MAATCAPADPTYGSAPVGLVGFFLLGLLGGAHCVGMCGPLVSMYSERMNTASNRPDVLSLREVKQHFLFNLGRGASYTAIGAALGLAGEVVFVTARDVTAFVTEIRAVVGLAVGVAVIGVGIGYVSSGTSRSLVPASWVSRGTRYLHSHVTPYVDEWVGDRRIAGLGAVHGLLPCPLLYPAFLYAFVQGSAIGGAVSLAALAAGTFPAVFLVGAIMSSADVRHRRNLHRVLGVVFVLLGYIPLQHGLASLGVPLPHVPIPYYQPW</sequence>
<evidence type="ECO:0000313" key="3">
    <source>
        <dbReference type="EMBL" id="MCX2818863.1"/>
    </source>
</evidence>
<evidence type="ECO:0000256" key="1">
    <source>
        <dbReference type="SAM" id="Phobius"/>
    </source>
</evidence>
<feature type="transmembrane region" description="Helical" evidence="1">
    <location>
        <begin position="105"/>
        <end position="125"/>
    </location>
</feature>
<feature type="transmembrane region" description="Helical" evidence="1">
    <location>
        <begin position="192"/>
        <end position="215"/>
    </location>
</feature>
<evidence type="ECO:0000259" key="2">
    <source>
        <dbReference type="Pfam" id="PF13386"/>
    </source>
</evidence>
<gene>
    <name evidence="3" type="ORF">EGH25_05815</name>
</gene>
<feature type="transmembrane region" description="Helical" evidence="1">
    <location>
        <begin position="227"/>
        <end position="243"/>
    </location>
</feature>
<protein>
    <submittedName>
        <fullName evidence="3">Sulfite exporter TauE/SafE family protein</fullName>
    </submittedName>
</protein>
<dbReference type="InterPro" id="IPR039447">
    <property type="entry name" value="UreH-like_TM_dom"/>
</dbReference>
<dbReference type="PANTHER" id="PTHR42208">
    <property type="entry name" value="HEAVY METAL TRANSPORTER-RELATED"/>
    <property type="match status" value="1"/>
</dbReference>
<comment type="caution">
    <text evidence="3">The sequence shown here is derived from an EMBL/GenBank/DDBJ whole genome shotgun (WGS) entry which is preliminary data.</text>
</comment>
<feature type="transmembrane region" description="Helical" evidence="1">
    <location>
        <begin position="163"/>
        <end position="186"/>
    </location>
</feature>
<dbReference type="RefSeq" id="WP_266086705.1">
    <property type="nucleotide sequence ID" value="NZ_RKLV01000005.1"/>
</dbReference>
<keyword evidence="1" id="KW-0812">Transmembrane</keyword>
<reference evidence="3" key="1">
    <citation type="submission" date="2022-09" db="EMBL/GenBank/DDBJ databases">
        <title>Haloadaptaus new haloarchaeum isolated from saline soil.</title>
        <authorList>
            <person name="Duran-Viseras A."/>
            <person name="Sanchez-Porro C."/>
            <person name="Ventosa A."/>
        </authorList>
    </citation>
    <scope>NUCLEOTIDE SEQUENCE</scope>
    <source>
        <strain evidence="3">F3-133</strain>
    </source>
</reference>
<name>A0A9Q4C418_9EURY</name>
<feature type="transmembrane region" description="Helical" evidence="1">
    <location>
        <begin position="20"/>
        <end position="44"/>
    </location>
</feature>
<dbReference type="AlphaFoldDB" id="A0A9Q4C418"/>
<proteinExistence type="predicted"/>
<dbReference type="Proteomes" id="UP001149411">
    <property type="component" value="Unassembled WGS sequence"/>
</dbReference>
<evidence type="ECO:0000313" key="4">
    <source>
        <dbReference type="Proteomes" id="UP001149411"/>
    </source>
</evidence>
<dbReference type="EMBL" id="RKLV01000005">
    <property type="protein sequence ID" value="MCX2818863.1"/>
    <property type="molecule type" value="Genomic_DNA"/>
</dbReference>
<feature type="domain" description="Urease accessory protein UreH-like transmembrane" evidence="2">
    <location>
        <begin position="22"/>
        <end position="240"/>
    </location>
</feature>
<keyword evidence="1" id="KW-0472">Membrane</keyword>
<organism evidence="3 4">
    <name type="scientific">Halorutilus salinus</name>
    <dbReference type="NCBI Taxonomy" id="2487751"/>
    <lineage>
        <taxon>Archaea</taxon>
        <taxon>Methanobacteriati</taxon>
        <taxon>Methanobacteriota</taxon>
        <taxon>Stenosarchaea group</taxon>
        <taxon>Halobacteria</taxon>
        <taxon>Halorutilales</taxon>
        <taxon>Halorutilaceae</taxon>
        <taxon>Halorutilus</taxon>
    </lineage>
</organism>
<keyword evidence="4" id="KW-1185">Reference proteome</keyword>
<accession>A0A9Q4C418</accession>
<dbReference type="PANTHER" id="PTHR42208:SF1">
    <property type="entry name" value="HEAVY METAL TRANSPORTER"/>
    <property type="match status" value="1"/>
</dbReference>
<keyword evidence="1" id="KW-1133">Transmembrane helix</keyword>
<feature type="transmembrane region" description="Helical" evidence="1">
    <location>
        <begin position="74"/>
        <end position="93"/>
    </location>
</feature>